<evidence type="ECO:0000256" key="4">
    <source>
        <dbReference type="ARBA" id="ARBA00022801"/>
    </source>
</evidence>
<dbReference type="EMBL" id="LT629758">
    <property type="protein sequence ID" value="SDS88211.1"/>
    <property type="molecule type" value="Genomic_DNA"/>
</dbReference>
<evidence type="ECO:0000313" key="7">
    <source>
        <dbReference type="EMBL" id="SDS88211.1"/>
    </source>
</evidence>
<evidence type="ECO:0000256" key="3">
    <source>
        <dbReference type="ARBA" id="ARBA00022670"/>
    </source>
</evidence>
<dbReference type="InterPro" id="IPR019533">
    <property type="entry name" value="Peptidase_S26"/>
</dbReference>
<dbReference type="InterPro" id="IPR000223">
    <property type="entry name" value="Pept_S26A_signal_pept_1"/>
</dbReference>
<evidence type="ECO:0000259" key="6">
    <source>
        <dbReference type="Pfam" id="PF10502"/>
    </source>
</evidence>
<dbReference type="CDD" id="cd06530">
    <property type="entry name" value="S26_SPase_I"/>
    <property type="match status" value="1"/>
</dbReference>
<name>A0A1H1VUR5_9ACTN</name>
<dbReference type="Proteomes" id="UP000198688">
    <property type="component" value="Chromosome I"/>
</dbReference>
<dbReference type="OrthoDB" id="5518017at2"/>
<gene>
    <name evidence="7" type="ORF">SAMN04489716_1877</name>
</gene>
<sequence length="162" mass="17375">MTFSVPVVAVVVLAAVVVLRRVRRRHAVVRVTGSSMAPTFRPGDRVLVRRTVAGVRTGDVVAVEAPEQGRWPTRPLSTGIGGRRWLIKRVAAVAGEPVPATGIPALAGERIVPDGFLVLLGDAGEISYDSKQVGYFPAARVLGVAVRLLDGYRQRGEFRIEA</sequence>
<dbReference type="Gene3D" id="2.10.109.10">
    <property type="entry name" value="Umud Fragment, subunit A"/>
    <property type="match status" value="1"/>
</dbReference>
<feature type="domain" description="Peptidase S26" evidence="6">
    <location>
        <begin position="9"/>
        <end position="98"/>
    </location>
</feature>
<dbReference type="PANTHER" id="PTHR43390">
    <property type="entry name" value="SIGNAL PEPTIDASE I"/>
    <property type="match status" value="1"/>
</dbReference>
<keyword evidence="8" id="KW-1185">Reference proteome</keyword>
<dbReference type="SUPFAM" id="SSF51306">
    <property type="entry name" value="LexA/Signal peptidase"/>
    <property type="match status" value="1"/>
</dbReference>
<evidence type="ECO:0000256" key="1">
    <source>
        <dbReference type="ARBA" id="ARBA00004401"/>
    </source>
</evidence>
<feature type="active site" evidence="5">
    <location>
        <position position="35"/>
    </location>
</feature>
<dbReference type="InterPro" id="IPR019756">
    <property type="entry name" value="Pept_S26A_signal_pept_1_Ser-AS"/>
</dbReference>
<evidence type="ECO:0000256" key="5">
    <source>
        <dbReference type="PIRSR" id="PIRSR600223-1"/>
    </source>
</evidence>
<dbReference type="GO" id="GO:0005886">
    <property type="term" value="C:plasma membrane"/>
    <property type="evidence" value="ECO:0007669"/>
    <property type="project" value="UniProtKB-SubCell"/>
</dbReference>
<protein>
    <submittedName>
        <fullName evidence="7">Signal peptidase I</fullName>
    </submittedName>
</protein>
<dbReference type="Pfam" id="PF10502">
    <property type="entry name" value="Peptidase_S26"/>
    <property type="match status" value="2"/>
</dbReference>
<keyword evidence="4" id="KW-0378">Hydrolase</keyword>
<feature type="domain" description="Peptidase S26" evidence="6">
    <location>
        <begin position="103"/>
        <end position="146"/>
    </location>
</feature>
<dbReference type="PRINTS" id="PR00727">
    <property type="entry name" value="LEADERPTASE"/>
</dbReference>
<dbReference type="PROSITE" id="PS00501">
    <property type="entry name" value="SPASE_I_1"/>
    <property type="match status" value="1"/>
</dbReference>
<evidence type="ECO:0000313" key="8">
    <source>
        <dbReference type="Proteomes" id="UP000198688"/>
    </source>
</evidence>
<feature type="active site" evidence="5">
    <location>
        <position position="88"/>
    </location>
</feature>
<dbReference type="RefSeq" id="WP_092543410.1">
    <property type="nucleotide sequence ID" value="NZ_BOMJ01000011.1"/>
</dbReference>
<reference evidence="7 8" key="1">
    <citation type="submission" date="2016-10" db="EMBL/GenBank/DDBJ databases">
        <authorList>
            <person name="de Groot N.N."/>
        </authorList>
    </citation>
    <scope>NUCLEOTIDE SEQUENCE [LARGE SCALE GENOMIC DNA]</scope>
    <source>
        <strain evidence="7 8">DSM 43941</strain>
    </source>
</reference>
<comment type="subcellular location">
    <subcellularLocation>
        <location evidence="1">Cell membrane</location>
        <topology evidence="1">Single-pass type II membrane protein</topology>
    </subcellularLocation>
</comment>
<dbReference type="GO" id="GO:0004252">
    <property type="term" value="F:serine-type endopeptidase activity"/>
    <property type="evidence" value="ECO:0007669"/>
    <property type="project" value="InterPro"/>
</dbReference>
<dbReference type="STRING" id="113562.SAMN04489716_1877"/>
<evidence type="ECO:0000256" key="2">
    <source>
        <dbReference type="ARBA" id="ARBA00009370"/>
    </source>
</evidence>
<dbReference type="InterPro" id="IPR036286">
    <property type="entry name" value="LexA/Signal_pep-like_sf"/>
</dbReference>
<dbReference type="PANTHER" id="PTHR43390:SF1">
    <property type="entry name" value="CHLOROPLAST PROCESSING PEPTIDASE"/>
    <property type="match status" value="1"/>
</dbReference>
<keyword evidence="3" id="KW-0645">Protease</keyword>
<dbReference type="GO" id="GO:0006465">
    <property type="term" value="P:signal peptide processing"/>
    <property type="evidence" value="ECO:0007669"/>
    <property type="project" value="InterPro"/>
</dbReference>
<proteinExistence type="inferred from homology"/>
<dbReference type="AlphaFoldDB" id="A0A1H1VUR5"/>
<organism evidence="7 8">
    <name type="scientific">Actinoplanes derwentensis</name>
    <dbReference type="NCBI Taxonomy" id="113562"/>
    <lineage>
        <taxon>Bacteria</taxon>
        <taxon>Bacillati</taxon>
        <taxon>Actinomycetota</taxon>
        <taxon>Actinomycetes</taxon>
        <taxon>Micromonosporales</taxon>
        <taxon>Micromonosporaceae</taxon>
        <taxon>Actinoplanes</taxon>
    </lineage>
</organism>
<comment type="similarity">
    <text evidence="2">Belongs to the peptidase S26 family.</text>
</comment>
<accession>A0A1H1VUR5</accession>